<dbReference type="Gene3D" id="3.30.1490.100">
    <property type="entry name" value="DNA polymerase, Y-family, little finger domain"/>
    <property type="match status" value="1"/>
</dbReference>
<evidence type="ECO:0000313" key="19">
    <source>
        <dbReference type="Proteomes" id="UP000576209"/>
    </source>
</evidence>
<comment type="caution">
    <text evidence="18">The sequence shown here is derived from an EMBL/GenBank/DDBJ whole genome shotgun (WGS) entry which is preliminary data.</text>
</comment>
<keyword evidence="12 16" id="KW-0239">DNA-directed DNA polymerase</keyword>
<evidence type="ECO:0000256" key="13">
    <source>
        <dbReference type="ARBA" id="ARBA00023125"/>
    </source>
</evidence>
<dbReference type="PROSITE" id="PS50173">
    <property type="entry name" value="UMUC"/>
    <property type="match status" value="1"/>
</dbReference>
<feature type="active site" evidence="16">
    <location>
        <position position="117"/>
    </location>
</feature>
<dbReference type="Gene3D" id="3.30.70.270">
    <property type="match status" value="1"/>
</dbReference>
<protein>
    <recommendedName>
        <fullName evidence="16">DNA polymerase IV</fullName>
        <shortName evidence="16">Pol IV</shortName>
        <ecNumber evidence="16">2.7.7.7</ecNumber>
    </recommendedName>
</protein>
<evidence type="ECO:0000256" key="15">
    <source>
        <dbReference type="ARBA" id="ARBA00049244"/>
    </source>
</evidence>
<comment type="catalytic activity">
    <reaction evidence="15 16">
        <text>DNA(n) + a 2'-deoxyribonucleoside 5'-triphosphate = DNA(n+1) + diphosphate</text>
        <dbReference type="Rhea" id="RHEA:22508"/>
        <dbReference type="Rhea" id="RHEA-COMP:17339"/>
        <dbReference type="Rhea" id="RHEA-COMP:17340"/>
        <dbReference type="ChEBI" id="CHEBI:33019"/>
        <dbReference type="ChEBI" id="CHEBI:61560"/>
        <dbReference type="ChEBI" id="CHEBI:173112"/>
        <dbReference type="EC" id="2.7.7.7"/>
    </reaction>
</comment>
<evidence type="ECO:0000256" key="9">
    <source>
        <dbReference type="ARBA" id="ARBA00022723"/>
    </source>
</evidence>
<evidence type="ECO:0000256" key="8">
    <source>
        <dbReference type="ARBA" id="ARBA00022705"/>
    </source>
</evidence>
<dbReference type="GO" id="GO:0042276">
    <property type="term" value="P:error-prone translesion synthesis"/>
    <property type="evidence" value="ECO:0007669"/>
    <property type="project" value="TreeGrafter"/>
</dbReference>
<keyword evidence="19" id="KW-1185">Reference proteome</keyword>
<evidence type="ECO:0000256" key="6">
    <source>
        <dbReference type="ARBA" id="ARBA00022679"/>
    </source>
</evidence>
<keyword evidence="7 16" id="KW-0548">Nucleotidyltransferase</keyword>
<keyword evidence="8 16" id="KW-0235">DNA replication</keyword>
<feature type="binding site" evidence="16">
    <location>
        <position position="116"/>
    </location>
    <ligand>
        <name>Mg(2+)</name>
        <dbReference type="ChEBI" id="CHEBI:18420"/>
    </ligand>
</feature>
<dbReference type="InterPro" id="IPR043128">
    <property type="entry name" value="Rev_trsase/Diguanyl_cyclase"/>
</dbReference>
<dbReference type="InterPro" id="IPR036775">
    <property type="entry name" value="DNA_pol_Y-fam_lit_finger_sf"/>
</dbReference>
<dbReference type="InterPro" id="IPR022880">
    <property type="entry name" value="DNApol_IV"/>
</dbReference>
<dbReference type="HAMAP" id="MF_01113">
    <property type="entry name" value="DNApol_IV"/>
    <property type="match status" value="1"/>
</dbReference>
<feature type="binding site" evidence="16">
    <location>
        <position position="22"/>
    </location>
    <ligand>
        <name>Mg(2+)</name>
        <dbReference type="ChEBI" id="CHEBI:18420"/>
    </ligand>
</feature>
<dbReference type="GO" id="GO:0006281">
    <property type="term" value="P:DNA repair"/>
    <property type="evidence" value="ECO:0007669"/>
    <property type="project" value="UniProtKB-UniRule"/>
</dbReference>
<dbReference type="NCBIfam" id="NF002677">
    <property type="entry name" value="PRK02406.1"/>
    <property type="match status" value="1"/>
</dbReference>
<keyword evidence="6 16" id="KW-0808">Transferase</keyword>
<dbReference type="Pfam" id="PF00817">
    <property type="entry name" value="IMS"/>
    <property type="match status" value="1"/>
</dbReference>
<comment type="subcellular location">
    <subcellularLocation>
        <location evidence="1 16">Cytoplasm</location>
    </subcellularLocation>
</comment>
<accession>A0A840E8G3</accession>
<keyword evidence="9 16" id="KW-0479">Metal-binding</keyword>
<gene>
    <name evidence="16" type="primary">dinB</name>
    <name evidence="18" type="ORF">GGR28_000971</name>
</gene>
<dbReference type="EMBL" id="JACIFF010000002">
    <property type="protein sequence ID" value="MBB4078358.1"/>
    <property type="molecule type" value="Genomic_DNA"/>
</dbReference>
<dbReference type="InterPro" id="IPR050116">
    <property type="entry name" value="DNA_polymerase-Y"/>
</dbReference>
<name>A0A840E8G3_9BACT</name>
<comment type="similarity">
    <text evidence="2 16">Belongs to the DNA polymerase type-Y family.</text>
</comment>
<keyword evidence="13 16" id="KW-0238">DNA-binding</keyword>
<dbReference type="FunFam" id="3.30.1490.100:FF:000004">
    <property type="entry name" value="DNA polymerase IV"/>
    <property type="match status" value="1"/>
</dbReference>
<evidence type="ECO:0000256" key="2">
    <source>
        <dbReference type="ARBA" id="ARBA00010945"/>
    </source>
</evidence>
<keyword evidence="5 16" id="KW-0963">Cytoplasm</keyword>
<sequence>MKWKRKANRRPPTELRKIIHIDMDAFFASVEQRDNPELRGKPIAVGGSKMRGVVAAASYEARVFGVRSAMPSVTAKRLCPDLIFVKSSFDKYREVSDQIREIFYSYTDLVEPLSLDEAYLDVTETKRGPASATLVAQAIRQEIFEATQLTASAGVSFNKFLAKVASDINKPNGLKVIMPDDAPAFLAALPVEDFHGIGKVTAARMHKMGYRSGADLLTLSEVEMAQRFGKVGRHYYRIVRALDDRPVNPNRNRKSVGAERTYSEDVTALSEMKDKLDWLAEKVFDYLVERDNFGRTVTLKMKSPEFVIHTRSRSFNGEIRKLVDLKEIAHQLLTENIDDVPVVRLLGLSVSNLEREGGEGLQLLLPFEEE</sequence>
<evidence type="ECO:0000256" key="11">
    <source>
        <dbReference type="ARBA" id="ARBA00022842"/>
    </source>
</evidence>
<feature type="site" description="Substrate discrimination" evidence="16">
    <location>
        <position position="27"/>
    </location>
</feature>
<dbReference type="GO" id="GO:0009432">
    <property type="term" value="P:SOS response"/>
    <property type="evidence" value="ECO:0007669"/>
    <property type="project" value="TreeGrafter"/>
</dbReference>
<evidence type="ECO:0000256" key="12">
    <source>
        <dbReference type="ARBA" id="ARBA00022932"/>
    </source>
</evidence>
<dbReference type="PANTHER" id="PTHR11076:SF33">
    <property type="entry name" value="DNA POLYMERASE KAPPA"/>
    <property type="match status" value="1"/>
</dbReference>
<dbReference type="GO" id="GO:0003887">
    <property type="term" value="F:DNA-directed DNA polymerase activity"/>
    <property type="evidence" value="ECO:0007669"/>
    <property type="project" value="UniProtKB-UniRule"/>
</dbReference>
<dbReference type="Gene3D" id="3.40.1170.60">
    <property type="match status" value="1"/>
</dbReference>
<dbReference type="SUPFAM" id="SSF100879">
    <property type="entry name" value="Lesion bypass DNA polymerase (Y-family), little finger domain"/>
    <property type="match status" value="1"/>
</dbReference>
<keyword evidence="10 16" id="KW-0227">DNA damage</keyword>
<dbReference type="FunFam" id="3.40.1170.60:FF:000001">
    <property type="entry name" value="DNA polymerase IV"/>
    <property type="match status" value="1"/>
</dbReference>
<evidence type="ECO:0000256" key="7">
    <source>
        <dbReference type="ARBA" id="ARBA00022695"/>
    </source>
</evidence>
<dbReference type="Pfam" id="PF11798">
    <property type="entry name" value="IMS_HHH"/>
    <property type="match status" value="1"/>
</dbReference>
<keyword evidence="11 16" id="KW-0460">Magnesium</keyword>
<evidence type="ECO:0000256" key="1">
    <source>
        <dbReference type="ARBA" id="ARBA00004496"/>
    </source>
</evidence>
<dbReference type="FunFam" id="1.10.150.20:FF:000019">
    <property type="entry name" value="DNA polymerase IV"/>
    <property type="match status" value="1"/>
</dbReference>
<dbReference type="Pfam" id="PF11799">
    <property type="entry name" value="IMS_C"/>
    <property type="match status" value="1"/>
</dbReference>
<evidence type="ECO:0000256" key="10">
    <source>
        <dbReference type="ARBA" id="ARBA00022763"/>
    </source>
</evidence>
<dbReference type="SUPFAM" id="SSF56672">
    <property type="entry name" value="DNA/RNA polymerases"/>
    <property type="match status" value="1"/>
</dbReference>
<dbReference type="GO" id="GO:0003684">
    <property type="term" value="F:damaged DNA binding"/>
    <property type="evidence" value="ECO:0007669"/>
    <property type="project" value="InterPro"/>
</dbReference>
<evidence type="ECO:0000256" key="3">
    <source>
        <dbReference type="ARBA" id="ARBA00011245"/>
    </source>
</evidence>
<dbReference type="Proteomes" id="UP000576209">
    <property type="component" value="Unassembled WGS sequence"/>
</dbReference>
<dbReference type="InterPro" id="IPR001126">
    <property type="entry name" value="UmuC"/>
</dbReference>
<reference evidence="18 19" key="1">
    <citation type="submission" date="2020-08" db="EMBL/GenBank/DDBJ databases">
        <title>Genomic Encyclopedia of Type Strains, Phase IV (KMG-IV): sequencing the most valuable type-strain genomes for metagenomic binning, comparative biology and taxonomic classification.</title>
        <authorList>
            <person name="Goeker M."/>
        </authorList>
    </citation>
    <scope>NUCLEOTIDE SEQUENCE [LARGE SCALE GENOMIC DNA]</scope>
    <source>
        <strain evidence="18 19">DSM 105137</strain>
    </source>
</reference>
<comment type="cofactor">
    <cofactor evidence="16">
        <name>Mg(2+)</name>
        <dbReference type="ChEBI" id="CHEBI:18420"/>
    </cofactor>
    <text evidence="16">Binds 2 magnesium ions per subunit.</text>
</comment>
<evidence type="ECO:0000256" key="14">
    <source>
        <dbReference type="ARBA" id="ARBA00023204"/>
    </source>
</evidence>
<organism evidence="18 19">
    <name type="scientific">Neolewinella aquimaris</name>
    <dbReference type="NCBI Taxonomy" id="1835722"/>
    <lineage>
        <taxon>Bacteria</taxon>
        <taxon>Pseudomonadati</taxon>
        <taxon>Bacteroidota</taxon>
        <taxon>Saprospiria</taxon>
        <taxon>Saprospirales</taxon>
        <taxon>Lewinellaceae</taxon>
        <taxon>Neolewinella</taxon>
    </lineage>
</organism>
<dbReference type="EC" id="2.7.7.7" evidence="16"/>
<dbReference type="InterPro" id="IPR017961">
    <property type="entry name" value="DNA_pol_Y-fam_little_finger"/>
</dbReference>
<comment type="subunit">
    <text evidence="3 16">Monomer.</text>
</comment>
<dbReference type="CDD" id="cd03586">
    <property type="entry name" value="PolY_Pol_IV_kappa"/>
    <property type="match status" value="1"/>
</dbReference>
<dbReference type="NCBIfam" id="NF010731">
    <property type="entry name" value="PRK14133.1"/>
    <property type="match status" value="1"/>
</dbReference>
<keyword evidence="4 16" id="KW-0515">Mutator protein</keyword>
<evidence type="ECO:0000313" key="18">
    <source>
        <dbReference type="EMBL" id="MBB4078358.1"/>
    </source>
</evidence>
<dbReference type="GO" id="GO:0005829">
    <property type="term" value="C:cytosol"/>
    <property type="evidence" value="ECO:0007669"/>
    <property type="project" value="TreeGrafter"/>
</dbReference>
<dbReference type="InterPro" id="IPR024728">
    <property type="entry name" value="PolY_HhH_motif"/>
</dbReference>
<dbReference type="AlphaFoldDB" id="A0A840E8G3"/>
<evidence type="ECO:0000259" key="17">
    <source>
        <dbReference type="PROSITE" id="PS50173"/>
    </source>
</evidence>
<feature type="domain" description="UmuC" evidence="17">
    <location>
        <begin position="18"/>
        <end position="198"/>
    </location>
</feature>
<proteinExistence type="inferred from homology"/>
<comment type="function">
    <text evidence="16">Poorly processive, error-prone DNA polymerase involved in untargeted mutagenesis. Copies undamaged DNA at stalled replication forks, which arise in vivo from mismatched or misaligned primer ends. These misaligned primers can be extended by PolIV. Exhibits no 3'-5' exonuclease (proofreading) activity. May be involved in translesional synthesis, in conjunction with the beta clamp from PolIII.</text>
</comment>
<dbReference type="GO" id="GO:0000287">
    <property type="term" value="F:magnesium ion binding"/>
    <property type="evidence" value="ECO:0007669"/>
    <property type="project" value="UniProtKB-UniRule"/>
</dbReference>
<evidence type="ECO:0000256" key="5">
    <source>
        <dbReference type="ARBA" id="ARBA00022490"/>
    </source>
</evidence>
<dbReference type="GO" id="GO:0006261">
    <property type="term" value="P:DNA-templated DNA replication"/>
    <property type="evidence" value="ECO:0007669"/>
    <property type="project" value="UniProtKB-UniRule"/>
</dbReference>
<dbReference type="PANTHER" id="PTHR11076">
    <property type="entry name" value="DNA REPAIR POLYMERASE UMUC / TRANSFERASE FAMILY MEMBER"/>
    <property type="match status" value="1"/>
</dbReference>
<keyword evidence="14 16" id="KW-0234">DNA repair</keyword>
<evidence type="ECO:0000256" key="4">
    <source>
        <dbReference type="ARBA" id="ARBA00022457"/>
    </source>
</evidence>
<dbReference type="Gene3D" id="1.10.150.20">
    <property type="entry name" value="5' to 3' exonuclease, C-terminal subdomain"/>
    <property type="match status" value="1"/>
</dbReference>
<evidence type="ECO:0000256" key="16">
    <source>
        <dbReference type="HAMAP-Rule" id="MF_01113"/>
    </source>
</evidence>
<dbReference type="InterPro" id="IPR043502">
    <property type="entry name" value="DNA/RNA_pol_sf"/>
</dbReference>
<dbReference type="RefSeq" id="WP_183494611.1">
    <property type="nucleotide sequence ID" value="NZ_JACIFF010000002.1"/>
</dbReference>